<accession>I3TFZ6</accession>
<feature type="transmembrane region" description="Helical" evidence="1">
    <location>
        <begin position="170"/>
        <end position="192"/>
    </location>
</feature>
<organism evidence="3 4">
    <name type="scientific">Thermogladius calderae (strain DSM 22663 / VKM B-2946 / 1633)</name>
    <dbReference type="NCBI Taxonomy" id="1184251"/>
    <lineage>
        <taxon>Archaea</taxon>
        <taxon>Thermoproteota</taxon>
        <taxon>Thermoprotei</taxon>
        <taxon>Desulfurococcales</taxon>
        <taxon>Desulfurococcaceae</taxon>
        <taxon>Thermogladius</taxon>
    </lineage>
</organism>
<proteinExistence type="predicted"/>
<evidence type="ECO:0000256" key="1">
    <source>
        <dbReference type="SAM" id="Phobius"/>
    </source>
</evidence>
<dbReference type="InParanoid" id="I3TFZ6"/>
<dbReference type="HOGENOM" id="CLU_101250_0_0_2"/>
<name>I3TFZ6_THEC1</name>
<dbReference type="eggNOG" id="arCOG03119">
    <property type="taxonomic scope" value="Archaea"/>
</dbReference>
<dbReference type="AlphaFoldDB" id="I3TFZ6"/>
<dbReference type="Pfam" id="PF09335">
    <property type="entry name" value="VTT_dom"/>
    <property type="match status" value="1"/>
</dbReference>
<dbReference type="RefSeq" id="WP_014737934.1">
    <property type="nucleotide sequence ID" value="NC_017954.1"/>
</dbReference>
<evidence type="ECO:0000313" key="3">
    <source>
        <dbReference type="EMBL" id="AFK51684.1"/>
    </source>
</evidence>
<keyword evidence="1" id="KW-0812">Transmembrane</keyword>
<dbReference type="OrthoDB" id="10722at2157"/>
<feature type="transmembrane region" description="Helical" evidence="1">
    <location>
        <begin position="204"/>
        <end position="225"/>
    </location>
</feature>
<feature type="transmembrane region" description="Helical" evidence="1">
    <location>
        <begin position="60"/>
        <end position="82"/>
    </location>
</feature>
<dbReference type="GO" id="GO:0005886">
    <property type="term" value="C:plasma membrane"/>
    <property type="evidence" value="ECO:0007669"/>
    <property type="project" value="TreeGrafter"/>
</dbReference>
<dbReference type="PANTHER" id="PTHR42709:SF10">
    <property type="entry name" value="SNARE ASSOCIATED GOLGI PROTEIN"/>
    <property type="match status" value="1"/>
</dbReference>
<dbReference type="STRING" id="1184251.TCELL_1261"/>
<keyword evidence="4" id="KW-1185">Reference proteome</keyword>
<feature type="domain" description="VTT" evidence="2">
    <location>
        <begin position="44"/>
        <end position="160"/>
    </location>
</feature>
<gene>
    <name evidence="3" type="ordered locus">TCELL_1261</name>
</gene>
<keyword evidence="1" id="KW-1133">Transmembrane helix</keyword>
<protein>
    <submittedName>
        <fullName evidence="3">SNARE associated Golgi protein-like protein</fullName>
    </submittedName>
</protein>
<dbReference type="Proteomes" id="UP000005270">
    <property type="component" value="Chromosome"/>
</dbReference>
<dbReference type="GeneID" id="13013582"/>
<evidence type="ECO:0000259" key="2">
    <source>
        <dbReference type="Pfam" id="PF09335"/>
    </source>
</evidence>
<reference evidence="3 4" key="1">
    <citation type="journal article" date="2012" name="J. Bacteriol.">
        <title>Complete genome sequence of the hyperthermophilic cellulolytic Crenarchaeon 'Thermogladius cellulolyticus' 1633.</title>
        <authorList>
            <person name="Mardanov A.V."/>
            <person name="Kochetkova T.V."/>
            <person name="Beletsky A.V."/>
            <person name="Bonch-Osmolovskaya E.A."/>
            <person name="Ravin N.V."/>
            <person name="Skryabin K.G."/>
        </authorList>
    </citation>
    <scope>NUCLEOTIDE SEQUENCE [LARGE SCALE GENOMIC DNA]</scope>
    <source>
        <strain evidence="4">DSM 22663 / VKM B-2946 / 1633</strain>
    </source>
</reference>
<dbReference type="KEGG" id="thg:TCELL_1261"/>
<keyword evidence="1" id="KW-0472">Membrane</keyword>
<dbReference type="InterPro" id="IPR051311">
    <property type="entry name" value="DedA_domain"/>
</dbReference>
<feature type="transmembrane region" description="Helical" evidence="1">
    <location>
        <begin position="21"/>
        <end position="48"/>
    </location>
</feature>
<evidence type="ECO:0000313" key="4">
    <source>
        <dbReference type="Proteomes" id="UP000005270"/>
    </source>
</evidence>
<dbReference type="InterPro" id="IPR032816">
    <property type="entry name" value="VTT_dom"/>
</dbReference>
<feature type="transmembrane region" description="Helical" evidence="1">
    <location>
        <begin position="133"/>
        <end position="158"/>
    </location>
</feature>
<dbReference type="EMBL" id="CP003531">
    <property type="protein sequence ID" value="AFK51684.1"/>
    <property type="molecule type" value="Genomic_DNA"/>
</dbReference>
<dbReference type="PANTHER" id="PTHR42709">
    <property type="entry name" value="ALKALINE PHOSPHATASE LIKE PROTEIN"/>
    <property type="match status" value="1"/>
</dbReference>
<sequence length="246" mass="27096">MPFHRVVDEVFALAERVLRSTGLYGVFFVSLVSNSIPFVALPYLVYIVVYASRFTDFRSLVLIAVVSGIGAGLGKIIIYFIGRGFSSISPASRTVRNWSYLASRHRVAGFFAILFVAITPAPDDVVLIPMGFASYSIALYAIAVFLGKIVHSILAVVYGRTVLNLFEEKLGLPLWLSTLLLIALTVIVVYVVGQVDWVKATELYASRGLATTLKFVLVSVADALVKPFRHLARSVTRVLSFIRSRM</sequence>
<feature type="transmembrane region" description="Helical" evidence="1">
    <location>
        <begin position="103"/>
        <end position="121"/>
    </location>
</feature>